<dbReference type="RefSeq" id="WP_072428713.1">
    <property type="nucleotide sequence ID" value="NZ_FPKR01000008.1"/>
</dbReference>
<feature type="domain" description="DUF2169" evidence="1">
    <location>
        <begin position="156"/>
        <end position="444"/>
    </location>
</feature>
<proteinExistence type="predicted"/>
<dbReference type="EMBL" id="FPKR01000008">
    <property type="protein sequence ID" value="SFZ77028.1"/>
    <property type="molecule type" value="Genomic_DNA"/>
</dbReference>
<reference evidence="2 3" key="1">
    <citation type="submission" date="2016-11" db="EMBL/GenBank/DDBJ databases">
        <authorList>
            <person name="Jaros S."/>
            <person name="Januszkiewicz K."/>
            <person name="Wedrychowicz H."/>
        </authorList>
    </citation>
    <scope>NUCLEOTIDE SEQUENCE [LARGE SCALE GENOMIC DNA]</scope>
    <source>
        <strain evidence="2 3">DSM 18899</strain>
    </source>
</reference>
<dbReference type="OrthoDB" id="237820at2"/>
<dbReference type="AlphaFoldDB" id="A0A1K2HJL3"/>
<name>A0A1K2HJL3_9NEIS</name>
<keyword evidence="3" id="KW-1185">Reference proteome</keyword>
<dbReference type="Pfam" id="PF09937">
    <property type="entry name" value="DUF2169"/>
    <property type="match status" value="2"/>
</dbReference>
<feature type="domain" description="DUF2169" evidence="1">
    <location>
        <begin position="24"/>
        <end position="110"/>
    </location>
</feature>
<gene>
    <name evidence="2" type="ORF">SAMN02745887_02200</name>
</gene>
<dbReference type="InterPro" id="IPR018683">
    <property type="entry name" value="DUF2169"/>
</dbReference>
<accession>A0A1K2HJL3</accession>
<evidence type="ECO:0000313" key="2">
    <source>
        <dbReference type="EMBL" id="SFZ77028.1"/>
    </source>
</evidence>
<evidence type="ECO:0000313" key="3">
    <source>
        <dbReference type="Proteomes" id="UP000186513"/>
    </source>
</evidence>
<dbReference type="Proteomes" id="UP000186513">
    <property type="component" value="Unassembled WGS sequence"/>
</dbReference>
<protein>
    <recommendedName>
        <fullName evidence="1">DUF2169 domain-containing protein</fullName>
    </recommendedName>
</protein>
<evidence type="ECO:0000259" key="1">
    <source>
        <dbReference type="Pfam" id="PF09937"/>
    </source>
</evidence>
<dbReference type="STRING" id="1121279.SAMN02745887_02200"/>
<organism evidence="2 3">
    <name type="scientific">Chitinimonas taiwanensis DSM 18899</name>
    <dbReference type="NCBI Taxonomy" id="1121279"/>
    <lineage>
        <taxon>Bacteria</taxon>
        <taxon>Pseudomonadati</taxon>
        <taxon>Pseudomonadota</taxon>
        <taxon>Betaproteobacteria</taxon>
        <taxon>Neisseriales</taxon>
        <taxon>Chitinibacteraceae</taxon>
        <taxon>Chitinimonas</taxon>
    </lineage>
</organism>
<sequence length="482" mass="53745">MEFRNLTPFDALCFASLDAHDTPHRTIVMRVVYRITRDAQGATVLAPMDEDAVPLCLEDECFDALNTSSPRQESDLAPYKPACDVMVIGSAHAPQGRPQPKVRVNCRIQRPDGAMPLPERPLGLNPFMAPSLDALNAWQAATQRAQGTSKPGEVLLDKTLIVTGERHFRRLPWPLVPLGKLVQLLSLGGVKPKPWRLTAPVPFTTLPLRYEYAWGGQSRINAGEAAAKRVPKAARLTRPQRAEHPDAQLPETEQAVAHDVCEYNPLGRGAVSGWWLKATRAKSVPAPRIERPNARVSAKDFWRNAQKPAELASASCLPAGFGALARAWQPRRALAGTYDQHWLDTRHPWLPEDFDFAYWNCAPSDQQVPYLVGDEWLSFTNLCAADAPGVQTDQDGNHVLRFALPRHRAFVLTRWHDGLLLPLPMRIDTLIADLDAHRIDLVWRLVLPESLPIRVAEARYEMNPDAPLVRMAHPPAEENVHG</sequence>